<dbReference type="Gene3D" id="2.60.40.760">
    <property type="entry name" value="Expansin, cellulose-binding-like domain"/>
    <property type="match status" value="1"/>
</dbReference>
<organism evidence="2 3">
    <name type="scientific">Haematococcus lacustris</name>
    <name type="common">Green alga</name>
    <name type="synonym">Haematococcus pluvialis</name>
    <dbReference type="NCBI Taxonomy" id="44745"/>
    <lineage>
        <taxon>Eukaryota</taxon>
        <taxon>Viridiplantae</taxon>
        <taxon>Chlorophyta</taxon>
        <taxon>core chlorophytes</taxon>
        <taxon>Chlorophyceae</taxon>
        <taxon>CS clade</taxon>
        <taxon>Chlamydomonadales</taxon>
        <taxon>Haematococcaceae</taxon>
        <taxon>Haematococcus</taxon>
    </lineage>
</organism>
<evidence type="ECO:0000313" key="2">
    <source>
        <dbReference type="EMBL" id="GFH15907.1"/>
    </source>
</evidence>
<dbReference type="SUPFAM" id="SSF49590">
    <property type="entry name" value="PHL pollen allergen"/>
    <property type="match status" value="1"/>
</dbReference>
<feature type="domain" description="Expansin-like CBD" evidence="1">
    <location>
        <begin position="35"/>
        <end position="112"/>
    </location>
</feature>
<evidence type="ECO:0000313" key="3">
    <source>
        <dbReference type="Proteomes" id="UP000485058"/>
    </source>
</evidence>
<dbReference type="InterPro" id="IPR036749">
    <property type="entry name" value="Expansin_CBD_sf"/>
</dbReference>
<keyword evidence="3" id="KW-1185">Reference proteome</keyword>
<dbReference type="EMBL" id="BLLF01000918">
    <property type="protein sequence ID" value="GFH15907.1"/>
    <property type="molecule type" value="Genomic_DNA"/>
</dbReference>
<sequence length="121" mass="13120">MPPPVPASSAWLQVACRPPGNMRLRIVELRRTDGGYIKLVINNVNGFGQLDSKQFGFPVSGEIWRRCDNAVGAYWEYSGLPANGAALDMRITDATGQVVNIRSAIPANATAGDFPLDGQFR</sequence>
<dbReference type="InterPro" id="IPR007117">
    <property type="entry name" value="Expansin_CBD"/>
</dbReference>
<dbReference type="AlphaFoldDB" id="A0A699Z059"/>
<reference evidence="2 3" key="1">
    <citation type="submission" date="2020-02" db="EMBL/GenBank/DDBJ databases">
        <title>Draft genome sequence of Haematococcus lacustris strain NIES-144.</title>
        <authorList>
            <person name="Morimoto D."/>
            <person name="Nakagawa S."/>
            <person name="Yoshida T."/>
            <person name="Sawayama S."/>
        </authorList>
    </citation>
    <scope>NUCLEOTIDE SEQUENCE [LARGE SCALE GENOMIC DNA]</scope>
    <source>
        <strain evidence="2 3">NIES-144</strain>
    </source>
</reference>
<protein>
    <submittedName>
        <fullName evidence="2">Barwin-like endoglucanase</fullName>
    </submittedName>
</protein>
<proteinExistence type="predicted"/>
<name>A0A699Z059_HAELA</name>
<gene>
    <name evidence="2" type="ORF">HaLaN_12230</name>
</gene>
<accession>A0A699Z059</accession>
<comment type="caution">
    <text evidence="2">The sequence shown here is derived from an EMBL/GenBank/DDBJ whole genome shotgun (WGS) entry which is preliminary data.</text>
</comment>
<dbReference type="PROSITE" id="PS50843">
    <property type="entry name" value="EXPANSIN_CBD"/>
    <property type="match status" value="1"/>
</dbReference>
<evidence type="ECO:0000259" key="1">
    <source>
        <dbReference type="PROSITE" id="PS50843"/>
    </source>
</evidence>
<dbReference type="Proteomes" id="UP000485058">
    <property type="component" value="Unassembled WGS sequence"/>
</dbReference>